<reference evidence="5 6" key="1">
    <citation type="submission" date="2019-02" db="EMBL/GenBank/DDBJ databases">
        <title>Deep-cultivation of Planctomycetes and their phenomic and genomic characterization uncovers novel biology.</title>
        <authorList>
            <person name="Wiegand S."/>
            <person name="Jogler M."/>
            <person name="Boedeker C."/>
            <person name="Pinto D."/>
            <person name="Vollmers J."/>
            <person name="Rivas-Marin E."/>
            <person name="Kohn T."/>
            <person name="Peeters S.H."/>
            <person name="Heuer A."/>
            <person name="Rast P."/>
            <person name="Oberbeckmann S."/>
            <person name="Bunk B."/>
            <person name="Jeske O."/>
            <person name="Meyerdierks A."/>
            <person name="Storesund J.E."/>
            <person name="Kallscheuer N."/>
            <person name="Luecker S."/>
            <person name="Lage O.M."/>
            <person name="Pohl T."/>
            <person name="Merkel B.J."/>
            <person name="Hornburger P."/>
            <person name="Mueller R.-W."/>
            <person name="Bruemmer F."/>
            <person name="Labrenz M."/>
            <person name="Spormann A.M."/>
            <person name="Op den Camp H."/>
            <person name="Overmann J."/>
            <person name="Amann R."/>
            <person name="Jetten M.S.M."/>
            <person name="Mascher T."/>
            <person name="Medema M.H."/>
            <person name="Devos D.P."/>
            <person name="Kaster A.-K."/>
            <person name="Ovreas L."/>
            <person name="Rohde M."/>
            <person name="Galperin M.Y."/>
            <person name="Jogler C."/>
        </authorList>
    </citation>
    <scope>NUCLEOTIDE SEQUENCE [LARGE SCALE GENOMIC DNA]</scope>
    <source>
        <strain evidence="5 6">Pla85_3_4</strain>
    </source>
</reference>
<feature type="region of interest" description="Disordered" evidence="2">
    <location>
        <begin position="319"/>
        <end position="341"/>
    </location>
</feature>
<dbReference type="Gene3D" id="3.60.110.10">
    <property type="entry name" value="Carbon-nitrogen hydrolase"/>
    <property type="match status" value="1"/>
</dbReference>
<dbReference type="PROSITE" id="PS50263">
    <property type="entry name" value="CN_HYDROLASE"/>
    <property type="match status" value="1"/>
</dbReference>
<dbReference type="EC" id="3.5.1.77" evidence="5"/>
<feature type="compositionally biased region" description="Basic and acidic residues" evidence="2">
    <location>
        <begin position="319"/>
        <end position="331"/>
    </location>
</feature>
<dbReference type="InterPro" id="IPR036526">
    <property type="entry name" value="C-N_Hydrolase_sf"/>
</dbReference>
<keyword evidence="3" id="KW-0732">Signal</keyword>
<sequence length="341" mass="37752" precursor="true">MRIFSNFKGIACALAALVCLASGKPVGSAEPQRSPARNPLVRVATISLEGVTAEPGRARLEAAISRLDQAAAFGPDIVCLPECFTRGEPEAVPGATIQRLSVWAKKHGCYLLCPLLVRDGERTFNSAVLLDRQGEIVGRYDKIRPTEGELEKAICPGVLDPPVFPTDFGLIGVQICFDVNWHAQWRRLREKGACIIFFPSAYPAARQLRSHAWRNQCFVVSATLSRAASIYDITGETLCSTGKFQAWTGAVLPVGKTLFEIDFHISKFRQIMQKYGDRVQVEWFHDDDLATLASLDPDLTVEDLIKEFALTPHPAYIERAEETQDDLRPAKENSPQQEPKS</sequence>
<dbReference type="RefSeq" id="WP_145049088.1">
    <property type="nucleotide sequence ID" value="NZ_CP036433.1"/>
</dbReference>
<dbReference type="PANTHER" id="PTHR43674">
    <property type="entry name" value="NITRILASE C965.09-RELATED"/>
    <property type="match status" value="1"/>
</dbReference>
<dbReference type="CDD" id="cd07197">
    <property type="entry name" value="nitrilase"/>
    <property type="match status" value="1"/>
</dbReference>
<keyword evidence="1 5" id="KW-0378">Hydrolase</keyword>
<feature type="domain" description="CN hydrolase" evidence="4">
    <location>
        <begin position="41"/>
        <end position="263"/>
    </location>
</feature>
<feature type="signal peptide" evidence="3">
    <location>
        <begin position="1"/>
        <end position="21"/>
    </location>
</feature>
<evidence type="ECO:0000256" key="2">
    <source>
        <dbReference type="SAM" id="MobiDB-lite"/>
    </source>
</evidence>
<protein>
    <submittedName>
        <fullName evidence="5">N-carbamoyl-D-amino acid hydrolase</fullName>
        <ecNumber evidence="5">3.5.1.77</ecNumber>
    </submittedName>
</protein>
<dbReference type="InterPro" id="IPR050345">
    <property type="entry name" value="Aliph_Amidase/BUP"/>
</dbReference>
<gene>
    <name evidence="5" type="ORF">Pla8534_05840</name>
</gene>
<evidence type="ECO:0000256" key="1">
    <source>
        <dbReference type="ARBA" id="ARBA00022801"/>
    </source>
</evidence>
<dbReference type="Proteomes" id="UP000317648">
    <property type="component" value="Chromosome"/>
</dbReference>
<dbReference type="AlphaFoldDB" id="A0A518DLW6"/>
<dbReference type="PANTHER" id="PTHR43674:SF16">
    <property type="entry name" value="CARBON-NITROGEN FAMILY, PUTATIVE (AFU_ORTHOLOGUE AFUA_5G02350)-RELATED"/>
    <property type="match status" value="1"/>
</dbReference>
<dbReference type="SUPFAM" id="SSF56317">
    <property type="entry name" value="Carbon-nitrogen hydrolase"/>
    <property type="match status" value="1"/>
</dbReference>
<organism evidence="5 6">
    <name type="scientific">Lignipirellula cremea</name>
    <dbReference type="NCBI Taxonomy" id="2528010"/>
    <lineage>
        <taxon>Bacteria</taxon>
        <taxon>Pseudomonadati</taxon>
        <taxon>Planctomycetota</taxon>
        <taxon>Planctomycetia</taxon>
        <taxon>Pirellulales</taxon>
        <taxon>Pirellulaceae</taxon>
        <taxon>Lignipirellula</taxon>
    </lineage>
</organism>
<evidence type="ECO:0000259" key="4">
    <source>
        <dbReference type="PROSITE" id="PS50263"/>
    </source>
</evidence>
<accession>A0A518DLW6</accession>
<name>A0A518DLW6_9BACT</name>
<dbReference type="OrthoDB" id="2826359at2"/>
<dbReference type="EMBL" id="CP036433">
    <property type="protein sequence ID" value="QDU92811.1"/>
    <property type="molecule type" value="Genomic_DNA"/>
</dbReference>
<keyword evidence="6" id="KW-1185">Reference proteome</keyword>
<evidence type="ECO:0000256" key="3">
    <source>
        <dbReference type="SAM" id="SignalP"/>
    </source>
</evidence>
<dbReference type="KEGG" id="lcre:Pla8534_05840"/>
<proteinExistence type="predicted"/>
<dbReference type="GO" id="GO:0047417">
    <property type="term" value="F:N-carbamoyl-D-amino acid hydrolase activity"/>
    <property type="evidence" value="ECO:0007669"/>
    <property type="project" value="UniProtKB-EC"/>
</dbReference>
<dbReference type="Pfam" id="PF00795">
    <property type="entry name" value="CN_hydrolase"/>
    <property type="match status" value="1"/>
</dbReference>
<evidence type="ECO:0000313" key="6">
    <source>
        <dbReference type="Proteomes" id="UP000317648"/>
    </source>
</evidence>
<feature type="chain" id="PRO_5021960663" evidence="3">
    <location>
        <begin position="22"/>
        <end position="341"/>
    </location>
</feature>
<dbReference type="InterPro" id="IPR003010">
    <property type="entry name" value="C-N_Hydrolase"/>
</dbReference>
<evidence type="ECO:0000313" key="5">
    <source>
        <dbReference type="EMBL" id="QDU92811.1"/>
    </source>
</evidence>